<proteinExistence type="predicted"/>
<evidence type="ECO:0008006" key="3">
    <source>
        <dbReference type="Google" id="ProtNLM"/>
    </source>
</evidence>
<protein>
    <recommendedName>
        <fullName evidence="3">Cell shape determination protein CcmA</fullName>
    </recommendedName>
</protein>
<gene>
    <name evidence="1" type="ORF">PAT3040_05721</name>
</gene>
<dbReference type="Proteomes" id="UP000245202">
    <property type="component" value="Unassembled WGS sequence"/>
</dbReference>
<dbReference type="RefSeq" id="WP_108995345.1">
    <property type="nucleotide sequence ID" value="NZ_BDQX01000362.1"/>
</dbReference>
<name>A0A2R5EZ71_9BACL</name>
<comment type="caution">
    <text evidence="1">The sequence shown here is derived from an EMBL/GenBank/DDBJ whole genome shotgun (WGS) entry which is preliminary data.</text>
</comment>
<reference evidence="1 2" key="1">
    <citation type="submission" date="2017-08" db="EMBL/GenBank/DDBJ databases">
        <title>Substantial Increase in Enzyme Production by Combined Drug-Resistance Mutations in Paenibacillus agaridevorans.</title>
        <authorList>
            <person name="Tanaka Y."/>
            <person name="Funane K."/>
            <person name="Hosaka T."/>
            <person name="Shiwa Y."/>
            <person name="Fujita N."/>
            <person name="Miyazaki T."/>
            <person name="Yoshikawa H."/>
            <person name="Murakami K."/>
            <person name="Kasahara K."/>
            <person name="Inaoka T."/>
            <person name="Hiraga Y."/>
            <person name="Ochi K."/>
        </authorList>
    </citation>
    <scope>NUCLEOTIDE SEQUENCE [LARGE SCALE GENOMIC DNA]</scope>
    <source>
        <strain evidence="1 2">T-3040</strain>
    </source>
</reference>
<dbReference type="AlphaFoldDB" id="A0A2R5EZ71"/>
<keyword evidence="2" id="KW-1185">Reference proteome</keyword>
<sequence>METKNLETRKPETKNLEMKNLETKDFERRGGLPNLTMSGYGKASGGEYGNVQIDGVTKVAGHLSAVYGIRSSGVTTIEGNVYTPELRSEGKLSVEGALIARTTLLDGLCKVGGRIEADNVKLDGMLTAGGDIEAETFIGRGVVKSEGLLNAGTIELGLAHKASKIREIGGETVIVSRLGGSGWGWLWSWALPSAESRLDAEVIEGDIVRLEYTHAAVVRGGQIVIGKGCRIGRAEFKTRMTVHPDSIVEKEEKLGE</sequence>
<organism evidence="1 2">
    <name type="scientific">Paenibacillus agaridevorans</name>
    <dbReference type="NCBI Taxonomy" id="171404"/>
    <lineage>
        <taxon>Bacteria</taxon>
        <taxon>Bacillati</taxon>
        <taxon>Bacillota</taxon>
        <taxon>Bacilli</taxon>
        <taxon>Bacillales</taxon>
        <taxon>Paenibacillaceae</taxon>
        <taxon>Paenibacillus</taxon>
    </lineage>
</organism>
<evidence type="ECO:0000313" key="2">
    <source>
        <dbReference type="Proteomes" id="UP000245202"/>
    </source>
</evidence>
<accession>A0A2R5EZ71</accession>
<dbReference type="EMBL" id="BDQX01000362">
    <property type="protein sequence ID" value="GBG10949.1"/>
    <property type="molecule type" value="Genomic_DNA"/>
</dbReference>
<evidence type="ECO:0000313" key="1">
    <source>
        <dbReference type="EMBL" id="GBG10949.1"/>
    </source>
</evidence>